<feature type="region of interest" description="Disordered" evidence="1">
    <location>
        <begin position="194"/>
        <end position="216"/>
    </location>
</feature>
<dbReference type="VEuPathDB" id="FungiDB:LEMA_P074540.1"/>
<keyword evidence="3" id="KW-1185">Reference proteome</keyword>
<name>E5A8C0_LEPMJ</name>
<dbReference type="InParanoid" id="E5A8C0"/>
<dbReference type="AlphaFoldDB" id="E5A8C0"/>
<dbReference type="HOGENOM" id="CLU_430864_0_0_1"/>
<accession>E5A8C0</accession>
<feature type="region of interest" description="Disordered" evidence="1">
    <location>
        <begin position="1"/>
        <end position="34"/>
    </location>
</feature>
<evidence type="ECO:0000313" key="3">
    <source>
        <dbReference type="Proteomes" id="UP000002668"/>
    </source>
</evidence>
<dbReference type="Proteomes" id="UP000002668">
    <property type="component" value="Genome"/>
</dbReference>
<dbReference type="EMBL" id="FP929137">
    <property type="protein sequence ID" value="CBX99865.1"/>
    <property type="molecule type" value="Genomic_DNA"/>
</dbReference>
<organism evidence="3">
    <name type="scientific">Leptosphaeria maculans (strain JN3 / isolate v23.1.3 / race Av1-4-5-6-7-8)</name>
    <name type="common">Blackleg fungus</name>
    <name type="synonym">Phoma lingam</name>
    <dbReference type="NCBI Taxonomy" id="985895"/>
    <lineage>
        <taxon>Eukaryota</taxon>
        <taxon>Fungi</taxon>
        <taxon>Dikarya</taxon>
        <taxon>Ascomycota</taxon>
        <taxon>Pezizomycotina</taxon>
        <taxon>Dothideomycetes</taxon>
        <taxon>Pleosporomycetidae</taxon>
        <taxon>Pleosporales</taxon>
        <taxon>Pleosporineae</taxon>
        <taxon>Leptosphaeriaceae</taxon>
        <taxon>Plenodomus</taxon>
        <taxon>Plenodomus lingam/Leptosphaeria maculans species complex</taxon>
    </lineage>
</organism>
<feature type="compositionally biased region" description="Basic and acidic residues" evidence="1">
    <location>
        <begin position="9"/>
        <end position="22"/>
    </location>
</feature>
<gene>
    <name evidence="2" type="ORF">LEMA_P074540.1</name>
</gene>
<evidence type="ECO:0000313" key="2">
    <source>
        <dbReference type="EMBL" id="CBX99865.1"/>
    </source>
</evidence>
<reference evidence="3" key="1">
    <citation type="journal article" date="2011" name="Nat. Commun.">
        <title>Effector diversification within compartments of the Leptosphaeria maculans genome affected by Repeat-Induced Point mutations.</title>
        <authorList>
            <person name="Rouxel T."/>
            <person name="Grandaubert J."/>
            <person name="Hane J.K."/>
            <person name="Hoede C."/>
            <person name="van de Wouw A.P."/>
            <person name="Couloux A."/>
            <person name="Dominguez V."/>
            <person name="Anthouard V."/>
            <person name="Bally P."/>
            <person name="Bourras S."/>
            <person name="Cozijnsen A.J."/>
            <person name="Ciuffetti L.M."/>
            <person name="Degrave A."/>
            <person name="Dilmaghani A."/>
            <person name="Duret L."/>
            <person name="Fudal I."/>
            <person name="Goodwin S.B."/>
            <person name="Gout L."/>
            <person name="Glaser N."/>
            <person name="Linglin J."/>
            <person name="Kema G.H.J."/>
            <person name="Lapalu N."/>
            <person name="Lawrence C.B."/>
            <person name="May K."/>
            <person name="Meyer M."/>
            <person name="Ollivier B."/>
            <person name="Poulain J."/>
            <person name="Schoch C.L."/>
            <person name="Simon A."/>
            <person name="Spatafora J.W."/>
            <person name="Stachowiak A."/>
            <person name="Turgeon B.G."/>
            <person name="Tyler B.M."/>
            <person name="Vincent D."/>
            <person name="Weissenbach J."/>
            <person name="Amselem J."/>
            <person name="Quesneville H."/>
            <person name="Oliver R.P."/>
            <person name="Wincker P."/>
            <person name="Balesdent M.-H."/>
            <person name="Howlett B.J."/>
        </authorList>
    </citation>
    <scope>NUCLEOTIDE SEQUENCE [LARGE SCALE GENOMIC DNA]</scope>
    <source>
        <strain evidence="3">JN3 / isolate v23.1.3 / race Av1-4-5-6-7-8</strain>
    </source>
</reference>
<proteinExistence type="predicted"/>
<evidence type="ECO:0000256" key="1">
    <source>
        <dbReference type="SAM" id="MobiDB-lite"/>
    </source>
</evidence>
<protein>
    <submittedName>
        <fullName evidence="2">Predicted protein</fullName>
    </submittedName>
</protein>
<sequence>MGVTTSLDYSRRGETETTRYTEEQPTSQPPPHISPNLNLNLNLNLNTNTLHFTPLHPTPLHCNALAHKTTSQHGTHRTSLLLLPPPLPYPFLLPHPSSSRGRANAAALGWSGHRNVCMQILTMAQTSQRAARQPNACRELCEANARLARQPASDYGSLLYSTYSRKENAGSGEEGGLDPDLILAFLAWLTEKRPSRDESPMTSRPPAPMSAAIAGRSRTPAMRRRCAFPAVLAILALWSPDLALLCAATMSGPHSDLDIPHGLQIGIVGTLHTRTKTWKDRAEPCLAVVSHQSGAVQAPRLLTYQYRTLVDDVSRQSRASSIHQISPERKPASPCDETATAAYNSHCLFPVDFRLLKRHPLVSTWFRYWDDIHTLYLPVYGQSVPSPSTSFFRDGGCDMQHATGQHNMRRGNVERRPERLSSPCWWGPTKIGTFPSETHEDSVNVRMRPLGPCEGAANVQPLRIQERFVDHEFSTKRVTQGWPVSFPYPSPVHQQDERGPLVCRFSHVFRSNYDKSNRARTPHVAKKRTLRSDSCHGEVAVMAELLARLDVTWQPISHAAAGRATFPNPTPLPLTCVDVWGELPGLYSVMAVLWYGTKPTRTSDPLKREIVEERGNGLICAKSPKKHSPLPRLCL</sequence>